<dbReference type="Proteomes" id="UP001530293">
    <property type="component" value="Unassembled WGS sequence"/>
</dbReference>
<accession>A0ABD3N7R0</accession>
<gene>
    <name evidence="1" type="ORF">ACHAWU_006433</name>
</gene>
<protein>
    <submittedName>
        <fullName evidence="1">Uncharacterized protein</fullName>
    </submittedName>
</protein>
<keyword evidence="2" id="KW-1185">Reference proteome</keyword>
<dbReference type="PANTHER" id="PTHR13244">
    <property type="entry name" value="ZINC FINGER MYND DOMAIN CONTAINING PROTEIN 10"/>
    <property type="match status" value="1"/>
</dbReference>
<dbReference type="EMBL" id="JALLBG020000031">
    <property type="protein sequence ID" value="KAL3771056.1"/>
    <property type="molecule type" value="Genomic_DNA"/>
</dbReference>
<reference evidence="1 2" key="1">
    <citation type="submission" date="2024-10" db="EMBL/GenBank/DDBJ databases">
        <title>Updated reference genomes for cyclostephanoid diatoms.</title>
        <authorList>
            <person name="Roberts W.R."/>
            <person name="Alverson A.J."/>
        </authorList>
    </citation>
    <scope>NUCLEOTIDE SEQUENCE [LARGE SCALE GENOMIC DNA]</scope>
    <source>
        <strain evidence="1 2">AJA232-27</strain>
    </source>
</reference>
<evidence type="ECO:0000313" key="1">
    <source>
        <dbReference type="EMBL" id="KAL3771056.1"/>
    </source>
</evidence>
<sequence length="767" mass="84317">MIAASDDDEVAKRMESLGMMGVTVSPGLETQTLLSSIYPLTSTREVGTDKFMMAYCVNLERLSIQAHTTAKVVTNEKSLMVNVSSSQGGRNNGSEKADDGCGGVGGGQGALFGNSGGADEEYIVQAFLDNIDKIEALVRTLLALELWRENVLFRRGNHHDDGNAGNDAEVVVDSDEHREANGLVKADRGAKDCKTGVAISSISNKEHGGLAFRQSVNGNALRTSFILHVETTIVSLLNLIFYRGVPPELISSKDESAGKSGDCGGDDVLLSLIDYCARQLVFLGTPEDHNPAISRQKNPLTASKLSDHLQNRTRIDEILDSMYATMYRTAIASVSLSRYICESSNELGPSLLSRLLEVHDFPLLMVPLIEEPPWTRRRLATSRNAKDKASSTEDSSTKMVWEKLDDNNDWKEVPFTDLLRLTKLEGQPWLAIFHLTTSKACRESYGLDEYRKSQLMRLRKYIHETLMDQLPVLADVARYLDELCILGVPPSGQSGVHGSSNGSWSGMLLQRVDLVRESIMGKKSGNSGNNAEYWESIAQMQWDEIFSYVSDSTDVTLRRIASEVYGGGEDLFDSSTESASALDTRKNNAQSTLKDLDLVEKVVLHMMEESGQVTFELAPVRENGVRATPTTTITPVGTFHRIKLNISQTVGECEAIFPNAKIVVNVHFLNGTSSDHPREVTLSINSLSLPTLEHDVSQDDYDEVGIELPKQTFTSKEWRQLGNVETESAVIQLGFKRLARGMVPAGSKLLRGYTLSQAFISIRSAST</sequence>
<proteinExistence type="predicted"/>
<dbReference type="PANTHER" id="PTHR13244:SF7">
    <property type="entry name" value="ZINC FINGER MYND DOMAIN-CONTAINING PROTEIN 10"/>
    <property type="match status" value="1"/>
</dbReference>
<organism evidence="1 2">
    <name type="scientific">Discostella pseudostelligera</name>
    <dbReference type="NCBI Taxonomy" id="259834"/>
    <lineage>
        <taxon>Eukaryota</taxon>
        <taxon>Sar</taxon>
        <taxon>Stramenopiles</taxon>
        <taxon>Ochrophyta</taxon>
        <taxon>Bacillariophyta</taxon>
        <taxon>Coscinodiscophyceae</taxon>
        <taxon>Thalassiosirophycidae</taxon>
        <taxon>Stephanodiscales</taxon>
        <taxon>Stephanodiscaceae</taxon>
        <taxon>Discostella</taxon>
    </lineage>
</organism>
<dbReference type="AlphaFoldDB" id="A0ABD3N7R0"/>
<evidence type="ECO:0000313" key="2">
    <source>
        <dbReference type="Proteomes" id="UP001530293"/>
    </source>
</evidence>
<name>A0ABD3N7R0_9STRA</name>
<comment type="caution">
    <text evidence="1">The sequence shown here is derived from an EMBL/GenBank/DDBJ whole genome shotgun (WGS) entry which is preliminary data.</text>
</comment>
<dbReference type="InterPro" id="IPR052298">
    <property type="entry name" value="ZMYND10"/>
</dbReference>